<evidence type="ECO:0000313" key="2">
    <source>
        <dbReference type="EMBL" id="QCP12394.1"/>
    </source>
</evidence>
<evidence type="ECO:0000313" key="3">
    <source>
        <dbReference type="Proteomes" id="UP000298763"/>
    </source>
</evidence>
<dbReference type="RefSeq" id="WP_137315229.1">
    <property type="nucleotide sequence ID" value="NZ_CP040017.1"/>
</dbReference>
<proteinExistence type="predicted"/>
<dbReference type="EMBL" id="CP040017">
    <property type="protein sequence ID" value="QCP12394.1"/>
    <property type="molecule type" value="Genomic_DNA"/>
</dbReference>
<dbReference type="Proteomes" id="UP000584325">
    <property type="component" value="Unassembled WGS sequence"/>
</dbReference>
<accession>A0A4P8HV62</accession>
<dbReference type="AlphaFoldDB" id="A0A4P8HV62"/>
<organism evidence="1 4">
    <name type="scientific">Pseudoduganella umbonata</name>
    <dbReference type="NCBI Taxonomy" id="864828"/>
    <lineage>
        <taxon>Bacteria</taxon>
        <taxon>Pseudomonadati</taxon>
        <taxon>Pseudomonadota</taxon>
        <taxon>Betaproteobacteria</taxon>
        <taxon>Burkholderiales</taxon>
        <taxon>Oxalobacteraceae</taxon>
        <taxon>Telluria group</taxon>
        <taxon>Pseudoduganella</taxon>
    </lineage>
</organism>
<evidence type="ECO:0000313" key="1">
    <source>
        <dbReference type="EMBL" id="MBB3222162.1"/>
    </source>
</evidence>
<sequence>MRHQITGELSTNSGDNFVDIDVVIDGNRRYRAKDEAWKRQISQFFSFKISYLKIAPESTEFAGIFNLAVHKSPVLNRLIDR</sequence>
<dbReference type="OrthoDB" id="8759897at2"/>
<evidence type="ECO:0000313" key="4">
    <source>
        <dbReference type="Proteomes" id="UP000584325"/>
    </source>
</evidence>
<reference evidence="2 3" key="1">
    <citation type="submission" date="2019-05" db="EMBL/GenBank/DDBJ databases">
        <title>Draft Genome Sequences of Six Type Strains of the Genus Massilia.</title>
        <authorList>
            <person name="Miess H."/>
            <person name="Frediansyhah A."/>
            <person name="Gross H."/>
        </authorList>
    </citation>
    <scope>NUCLEOTIDE SEQUENCE [LARGE SCALE GENOMIC DNA]</scope>
    <source>
        <strain evidence="2 3">DSMZ 26121</strain>
    </source>
</reference>
<dbReference type="EMBL" id="JACHXS010000005">
    <property type="protein sequence ID" value="MBB3222162.1"/>
    <property type="molecule type" value="Genomic_DNA"/>
</dbReference>
<dbReference type="Proteomes" id="UP000298763">
    <property type="component" value="Chromosome"/>
</dbReference>
<gene>
    <name evidence="2" type="ORF">FCL38_19700</name>
    <name evidence="1" type="ORF">FHS02_002981</name>
</gene>
<name>A0A4P8HV62_9BURK</name>
<reference evidence="1 4" key="2">
    <citation type="submission" date="2020-08" db="EMBL/GenBank/DDBJ databases">
        <title>Genomic Encyclopedia of Type Strains, Phase III (KMG-III): the genomes of soil and plant-associated and newly described type strains.</title>
        <authorList>
            <person name="Whitman W."/>
        </authorList>
    </citation>
    <scope>NUCLEOTIDE SEQUENCE [LARGE SCALE GENOMIC DNA]</scope>
    <source>
        <strain evidence="1 4">CECT 7753</strain>
    </source>
</reference>
<keyword evidence="3" id="KW-1185">Reference proteome</keyword>
<protein>
    <submittedName>
        <fullName evidence="1">General stress protein 26</fullName>
    </submittedName>
</protein>